<proteinExistence type="predicted"/>
<reference evidence="3 4" key="1">
    <citation type="submission" date="2019-04" db="EMBL/GenBank/DDBJ databases">
        <title>Salinimonas iocasae sp. nov., a halophilic bacterium isolated from the outer tube casing of tubeworms in Okinawa Trough.</title>
        <authorList>
            <person name="Zhang H."/>
            <person name="Wang H."/>
            <person name="Li C."/>
        </authorList>
    </citation>
    <scope>NUCLEOTIDE SEQUENCE [LARGE SCALE GENOMIC DNA]</scope>
    <source>
        <strain evidence="3 4">KX18D6</strain>
    </source>
</reference>
<keyword evidence="1" id="KW-0472">Membrane</keyword>
<dbReference type="RefSeq" id="WP_139757654.1">
    <property type="nucleotide sequence ID" value="NZ_CP039852.1"/>
</dbReference>
<feature type="transmembrane region" description="Helical" evidence="1">
    <location>
        <begin position="145"/>
        <end position="164"/>
    </location>
</feature>
<dbReference type="KEGG" id="salk:FBQ74_16225"/>
<keyword evidence="3" id="KW-0012">Acyltransferase</keyword>
<feature type="domain" description="Acyltransferase 3" evidence="2">
    <location>
        <begin position="17"/>
        <end position="367"/>
    </location>
</feature>
<sequence length="384" mass="45599">MKHRENAGFERAKRYFYIDALRVLAILLVFVYHVNMIFVAEWDWHIKADSTSNVLMEINYWMQFFRMPLLFFVSGFISCILLERLSAQRFALSRFKRLIIPTVIWTFVLVAPQIYFERKLEGAEFNYVEFYQSFLTFELWPAGNFHWLHLWFIPYLFAYNLLSIPVFRSIQRKKTEFSISHTKLSLCIAAFVCVAVTPYTFLSVRFPVTYDFINDYARHAQFIPFVLAGLFAYRFEPIMDYLEAKRVVLLRAAFLLIIIINVVRWNGWEPKALWDDWLSHPVSYFFILLLNVNSWMWVLAILGYGKRYLNKGSELLTYSNKAVYPFYILHQTVIVTVGYYVVQTNDGAVFKYMFILGACFVISMGIYHLYIRPFKSMRILFGSK</sequence>
<feature type="transmembrane region" description="Helical" evidence="1">
    <location>
        <begin position="247"/>
        <end position="264"/>
    </location>
</feature>
<evidence type="ECO:0000313" key="4">
    <source>
        <dbReference type="Proteomes" id="UP000304912"/>
    </source>
</evidence>
<dbReference type="PANTHER" id="PTHR36927">
    <property type="entry name" value="BLR4337 PROTEIN"/>
    <property type="match status" value="1"/>
</dbReference>
<keyword evidence="1" id="KW-0812">Transmembrane</keyword>
<accession>A0A5B7YGG9</accession>
<dbReference type="EMBL" id="CP039852">
    <property type="protein sequence ID" value="QCZ94922.1"/>
    <property type="molecule type" value="Genomic_DNA"/>
</dbReference>
<feature type="transmembrane region" description="Helical" evidence="1">
    <location>
        <begin position="324"/>
        <end position="342"/>
    </location>
</feature>
<keyword evidence="1" id="KW-1133">Transmembrane helix</keyword>
<dbReference type="GO" id="GO:0016747">
    <property type="term" value="F:acyltransferase activity, transferring groups other than amino-acyl groups"/>
    <property type="evidence" value="ECO:0007669"/>
    <property type="project" value="InterPro"/>
</dbReference>
<feature type="transmembrane region" description="Helical" evidence="1">
    <location>
        <begin position="284"/>
        <end position="304"/>
    </location>
</feature>
<feature type="transmembrane region" description="Helical" evidence="1">
    <location>
        <begin position="348"/>
        <end position="370"/>
    </location>
</feature>
<name>A0A5B7YGG9_9ALTE</name>
<keyword evidence="3" id="KW-0808">Transferase</keyword>
<evidence type="ECO:0000313" key="3">
    <source>
        <dbReference type="EMBL" id="QCZ94922.1"/>
    </source>
</evidence>
<evidence type="ECO:0000256" key="1">
    <source>
        <dbReference type="SAM" id="Phobius"/>
    </source>
</evidence>
<dbReference type="PANTHER" id="PTHR36927:SF3">
    <property type="entry name" value="GLUCANS BIOSYNTHESIS PROTEIN C"/>
    <property type="match status" value="1"/>
</dbReference>
<organism evidence="3 4">
    <name type="scientific">Salinimonas iocasae</name>
    <dbReference type="NCBI Taxonomy" id="2572577"/>
    <lineage>
        <taxon>Bacteria</taxon>
        <taxon>Pseudomonadati</taxon>
        <taxon>Pseudomonadota</taxon>
        <taxon>Gammaproteobacteria</taxon>
        <taxon>Alteromonadales</taxon>
        <taxon>Alteromonadaceae</taxon>
        <taxon>Alteromonas/Salinimonas group</taxon>
        <taxon>Salinimonas</taxon>
    </lineage>
</organism>
<feature type="transmembrane region" description="Helical" evidence="1">
    <location>
        <begin position="98"/>
        <end position="116"/>
    </location>
</feature>
<protein>
    <submittedName>
        <fullName evidence="3">Acyltransferase</fullName>
    </submittedName>
</protein>
<feature type="transmembrane region" description="Helical" evidence="1">
    <location>
        <begin position="21"/>
        <end position="40"/>
    </location>
</feature>
<dbReference type="OrthoDB" id="9809782at2"/>
<keyword evidence="4" id="KW-1185">Reference proteome</keyword>
<dbReference type="InterPro" id="IPR002656">
    <property type="entry name" value="Acyl_transf_3_dom"/>
</dbReference>
<feature type="transmembrane region" description="Helical" evidence="1">
    <location>
        <begin position="184"/>
        <end position="204"/>
    </location>
</feature>
<evidence type="ECO:0000259" key="2">
    <source>
        <dbReference type="Pfam" id="PF01757"/>
    </source>
</evidence>
<dbReference type="InterPro" id="IPR050623">
    <property type="entry name" value="Glucan_succinyl_AcylTrfase"/>
</dbReference>
<dbReference type="Proteomes" id="UP000304912">
    <property type="component" value="Chromosome"/>
</dbReference>
<gene>
    <name evidence="3" type="ORF">FBQ74_16225</name>
</gene>
<feature type="transmembrane region" description="Helical" evidence="1">
    <location>
        <begin position="60"/>
        <end position="82"/>
    </location>
</feature>
<dbReference type="AlphaFoldDB" id="A0A5B7YGG9"/>
<feature type="transmembrane region" description="Helical" evidence="1">
    <location>
        <begin position="216"/>
        <end position="235"/>
    </location>
</feature>
<dbReference type="Pfam" id="PF01757">
    <property type="entry name" value="Acyl_transf_3"/>
    <property type="match status" value="1"/>
</dbReference>